<dbReference type="EMBL" id="MK044821">
    <property type="protein sequence ID" value="QAX91645.1"/>
    <property type="molecule type" value="Genomic_DNA"/>
</dbReference>
<evidence type="ECO:0000313" key="2">
    <source>
        <dbReference type="Proteomes" id="UP000503365"/>
    </source>
</evidence>
<organism evidence="1">
    <name type="scientific">Codonopsis vein clearing virus</name>
    <dbReference type="NCBI Taxonomy" id="2510980"/>
    <lineage>
        <taxon>Viruses</taxon>
        <taxon>Riboviria</taxon>
        <taxon>Pararnavirae</taxon>
        <taxon>Artverviricota</taxon>
        <taxon>Revtraviricetes</taxon>
        <taxon>Ortervirales</taxon>
        <taxon>Caulimoviridae</taxon>
        <taxon>Badnavirus</taxon>
        <taxon>Badnavirus venacodonopsis</taxon>
    </lineage>
</organism>
<protein>
    <submittedName>
        <fullName evidence="1">ORF1</fullName>
    </submittedName>
</protein>
<name>A0A411AUG1_9VIRU</name>
<accession>A0A411AUG1</accession>
<sequence>MRAALECKEFEEEVEKWEIPESSTLAGFKELEQYPNLRKNVVYPTCKLPCFHFSALADPDAHATFTKREDRVPFVVNTLFDLAIIHQVNLSYIHTRLQLLSRYQARKTTGAPPLATIPEDRPLPDLSPVVEAVTDSVTGLKSQIVSLKADLREIKAGQTSIKLALSDLREVVTALTERELDPKPIEADTAKVAEQLKVSVKEIQASLKDLKDFAKSLVPEA</sequence>
<dbReference type="RefSeq" id="YP_010796423.1">
    <property type="nucleotide sequence ID" value="NC_076023.1"/>
</dbReference>
<proteinExistence type="predicted"/>
<dbReference type="Proteomes" id="UP000503365">
    <property type="component" value="Segment"/>
</dbReference>
<evidence type="ECO:0000313" key="1">
    <source>
        <dbReference type="EMBL" id="QAX91645.1"/>
    </source>
</evidence>
<dbReference type="GeneID" id="80533913"/>
<keyword evidence="2" id="KW-1185">Reference proteome</keyword>
<reference evidence="1" key="1">
    <citation type="submission" date="2018-10" db="EMBL/GenBank/DDBJ databases">
        <title>Complete genome sequence of a tentative new member of the genus Badnavirus identified in Codonopsis lanceolata.</title>
        <authorList>
            <person name="Lim S."/>
            <person name="Moon J.S."/>
        </authorList>
    </citation>
    <scope>NUCLEOTIDE SEQUENCE [LARGE SCALE GENOMIC DNA]</scope>
    <source>
        <strain evidence="1">Muju</strain>
    </source>
</reference>
<dbReference type="KEGG" id="vg:80533913"/>